<evidence type="ECO:0000259" key="3">
    <source>
        <dbReference type="Pfam" id="PF09648"/>
    </source>
</evidence>
<accession>A0A0R2L895</accession>
<evidence type="ECO:0000256" key="1">
    <source>
        <dbReference type="SAM" id="MobiDB-lite"/>
    </source>
</evidence>
<dbReference type="GO" id="GO:0016020">
    <property type="term" value="C:membrane"/>
    <property type="evidence" value="ECO:0007669"/>
    <property type="project" value="InterPro"/>
</dbReference>
<sequence length="345" mass="37637">MDFRRIEVIFIIVFAILNAYLFGSYWQYQLESGTVSSTSSSRNTTILKEMRNDQITYMPLSNTKSSGYYASAKVDTSLKNDLKRLIDQDARVSGDKIYSTLADPVTINVKQPQKTLNAFVKNRNNIIFGSQYTYNVNLSNSTQIVYTQMIDGRPVYSKAGQLIFYVNGAQEVTGYTQGHLANQEQLREESDLISQTRAVTWLYQYNEIPNNSKIEWAELGYTNLLTTDNGVVYVPTWIIGIKSKSSTGIETKRINAFSGVLIKKDSEASESTKTVQQVVDSVSSSSEEASSASGETARISTALNSASSNSSADTTSGSSVTSSASTGSSAITSQSSSSGANSESE</sequence>
<reference evidence="4 5" key="1">
    <citation type="journal article" date="2015" name="Genome Announc.">
        <title>Expanding the biotechnology potential of lactobacilli through comparative genomics of 213 strains and associated genera.</title>
        <authorList>
            <person name="Sun Z."/>
            <person name="Harris H.M."/>
            <person name="McCann A."/>
            <person name="Guo C."/>
            <person name="Argimon S."/>
            <person name="Zhang W."/>
            <person name="Yang X."/>
            <person name="Jeffery I.B."/>
            <person name="Cooney J.C."/>
            <person name="Kagawa T.F."/>
            <person name="Liu W."/>
            <person name="Song Y."/>
            <person name="Salvetti E."/>
            <person name="Wrobel A."/>
            <person name="Rasinkangas P."/>
            <person name="Parkhill J."/>
            <person name="Rea M.C."/>
            <person name="O'Sullivan O."/>
            <person name="Ritari J."/>
            <person name="Douillard F.P."/>
            <person name="Paul Ross R."/>
            <person name="Yang R."/>
            <person name="Briner A.E."/>
            <person name="Felis G.E."/>
            <person name="de Vos W.M."/>
            <person name="Barrangou R."/>
            <person name="Klaenhammer T.R."/>
            <person name="Caufield P.W."/>
            <person name="Cui Y."/>
            <person name="Zhang H."/>
            <person name="O'Toole P.W."/>
        </authorList>
    </citation>
    <scope>NUCLEOTIDE SEQUENCE [LARGE SCALE GENOMIC DNA]</scope>
    <source>
        <strain evidence="4 5">DSM 18001</strain>
    </source>
</reference>
<evidence type="ECO:0000256" key="2">
    <source>
        <dbReference type="SAM" id="Phobius"/>
    </source>
</evidence>
<dbReference type="STRING" id="331679.IV81_GL000811"/>
<proteinExistence type="predicted"/>
<gene>
    <name evidence="4" type="ORF">IV81_GL000811</name>
</gene>
<dbReference type="PATRIC" id="fig|331679.3.peg.817"/>
<evidence type="ECO:0000313" key="5">
    <source>
        <dbReference type="Proteomes" id="UP000051859"/>
    </source>
</evidence>
<dbReference type="AlphaFoldDB" id="A0A0R2L895"/>
<protein>
    <recommendedName>
        <fullName evidence="3">Regulatory protein YycH-like domain-containing protein</fullName>
    </recommendedName>
</protein>
<organism evidence="4 5">
    <name type="scientific">Pediococcus stilesii</name>
    <dbReference type="NCBI Taxonomy" id="331679"/>
    <lineage>
        <taxon>Bacteria</taxon>
        <taxon>Bacillati</taxon>
        <taxon>Bacillota</taxon>
        <taxon>Bacilli</taxon>
        <taxon>Lactobacillales</taxon>
        <taxon>Lactobacillaceae</taxon>
        <taxon>Pediococcus</taxon>
    </lineage>
</organism>
<dbReference type="RefSeq" id="WP_057801546.1">
    <property type="nucleotide sequence ID" value="NZ_JQBX01000002.1"/>
</dbReference>
<feature type="domain" description="Regulatory protein YycH-like" evidence="3">
    <location>
        <begin position="36"/>
        <end position="257"/>
    </location>
</feature>
<comment type="caution">
    <text evidence="4">The sequence shown here is derived from an EMBL/GenBank/DDBJ whole genome shotgun (WGS) entry which is preliminary data.</text>
</comment>
<feature type="region of interest" description="Disordered" evidence="1">
    <location>
        <begin position="272"/>
        <end position="345"/>
    </location>
</feature>
<name>A0A0R2L895_9LACO</name>
<feature type="transmembrane region" description="Helical" evidence="2">
    <location>
        <begin position="7"/>
        <end position="28"/>
    </location>
</feature>
<dbReference type="EMBL" id="JQBX01000002">
    <property type="protein sequence ID" value="KRN95021.1"/>
    <property type="molecule type" value="Genomic_DNA"/>
</dbReference>
<dbReference type="Proteomes" id="UP000051859">
    <property type="component" value="Unassembled WGS sequence"/>
</dbReference>
<feature type="compositionally biased region" description="Low complexity" evidence="1">
    <location>
        <begin position="300"/>
        <end position="345"/>
    </location>
</feature>
<feature type="compositionally biased region" description="Low complexity" evidence="1">
    <location>
        <begin position="275"/>
        <end position="293"/>
    </location>
</feature>
<keyword evidence="5" id="KW-1185">Reference proteome</keyword>
<keyword evidence="2" id="KW-1133">Transmembrane helix</keyword>
<dbReference type="InterPro" id="IPR018604">
    <property type="entry name" value="YycI-like"/>
</dbReference>
<dbReference type="Pfam" id="PF09648">
    <property type="entry name" value="YycI"/>
    <property type="match status" value="1"/>
</dbReference>
<keyword evidence="2" id="KW-0812">Transmembrane</keyword>
<dbReference type="Gene3D" id="2.40.128.690">
    <property type="entry name" value="YycH protein, domain 3-like"/>
    <property type="match status" value="1"/>
</dbReference>
<evidence type="ECO:0000313" key="4">
    <source>
        <dbReference type="EMBL" id="KRN95021.1"/>
    </source>
</evidence>
<keyword evidence="2" id="KW-0472">Membrane</keyword>